<evidence type="ECO:0000313" key="2">
    <source>
        <dbReference type="EMBL" id="CAI0552922.1"/>
    </source>
</evidence>
<protein>
    <submittedName>
        <fullName evidence="2">Uncharacterized protein</fullName>
    </submittedName>
</protein>
<keyword evidence="1" id="KW-0472">Membrane</keyword>
<keyword evidence="1" id="KW-0812">Transmembrane</keyword>
<proteinExistence type="predicted"/>
<evidence type="ECO:0000256" key="1">
    <source>
        <dbReference type="SAM" id="Phobius"/>
    </source>
</evidence>
<dbReference type="EMBL" id="CAMGYJ010000010">
    <property type="protein sequence ID" value="CAI0552922.1"/>
    <property type="molecule type" value="Genomic_DNA"/>
</dbReference>
<comment type="caution">
    <text evidence="2">The sequence shown here is derived from an EMBL/GenBank/DDBJ whole genome shotgun (WGS) entry which is preliminary data.</text>
</comment>
<feature type="transmembrane region" description="Helical" evidence="1">
    <location>
        <begin position="40"/>
        <end position="61"/>
    </location>
</feature>
<dbReference type="AlphaFoldDB" id="A0AAV0R8V7"/>
<sequence length="92" mass="10326">GSGRTSWAWLGDDWWFITNLTVLTVRQFLRYRQTRSSSSIIGPLLFITLTLLTNSVFTATIGTAMMRMERRGGVLMGLSRITLPSCLLTNVV</sequence>
<name>A0AAV0R8V7_9ROSI</name>
<keyword evidence="3" id="KW-1185">Reference proteome</keyword>
<reference evidence="2" key="1">
    <citation type="submission" date="2022-08" db="EMBL/GenBank/DDBJ databases">
        <authorList>
            <person name="Gutierrez-Valencia J."/>
        </authorList>
    </citation>
    <scope>NUCLEOTIDE SEQUENCE</scope>
</reference>
<dbReference type="Proteomes" id="UP001154282">
    <property type="component" value="Unassembled WGS sequence"/>
</dbReference>
<accession>A0AAV0R8V7</accession>
<feature type="non-terminal residue" evidence="2">
    <location>
        <position position="1"/>
    </location>
</feature>
<keyword evidence="1" id="KW-1133">Transmembrane helix</keyword>
<evidence type="ECO:0000313" key="3">
    <source>
        <dbReference type="Proteomes" id="UP001154282"/>
    </source>
</evidence>
<organism evidence="2 3">
    <name type="scientific">Linum tenue</name>
    <dbReference type="NCBI Taxonomy" id="586396"/>
    <lineage>
        <taxon>Eukaryota</taxon>
        <taxon>Viridiplantae</taxon>
        <taxon>Streptophyta</taxon>
        <taxon>Embryophyta</taxon>
        <taxon>Tracheophyta</taxon>
        <taxon>Spermatophyta</taxon>
        <taxon>Magnoliopsida</taxon>
        <taxon>eudicotyledons</taxon>
        <taxon>Gunneridae</taxon>
        <taxon>Pentapetalae</taxon>
        <taxon>rosids</taxon>
        <taxon>fabids</taxon>
        <taxon>Malpighiales</taxon>
        <taxon>Linaceae</taxon>
        <taxon>Linum</taxon>
    </lineage>
</organism>
<gene>
    <name evidence="2" type="ORF">LITE_LOCUS46642</name>
</gene>